<keyword evidence="3" id="KW-0597">Phosphoprotein</keyword>
<dbReference type="PROSITE" id="PS00710">
    <property type="entry name" value="PGM_PMM"/>
    <property type="match status" value="1"/>
</dbReference>
<dbReference type="PANTHER" id="PTHR43771">
    <property type="entry name" value="PHOSPHOMANNOMUTASE"/>
    <property type="match status" value="1"/>
</dbReference>
<dbReference type="Gene3D" id="3.30.310.50">
    <property type="entry name" value="Alpha-D-phosphohexomutase, C-terminal domain"/>
    <property type="match status" value="1"/>
</dbReference>
<name>A0A4Q1APB8_9BACT</name>
<dbReference type="Proteomes" id="UP000289758">
    <property type="component" value="Unassembled WGS sequence"/>
</dbReference>
<evidence type="ECO:0000256" key="1">
    <source>
        <dbReference type="ARBA" id="ARBA00001946"/>
    </source>
</evidence>
<evidence type="ECO:0000259" key="9">
    <source>
        <dbReference type="Pfam" id="PF02878"/>
    </source>
</evidence>
<dbReference type="OrthoDB" id="9803322at2"/>
<dbReference type="Pfam" id="PF02879">
    <property type="entry name" value="PGM_PMM_II"/>
    <property type="match status" value="1"/>
</dbReference>
<dbReference type="InterPro" id="IPR036900">
    <property type="entry name" value="A-D-PHexomutase_C_sf"/>
</dbReference>
<dbReference type="InterPro" id="IPR005843">
    <property type="entry name" value="A-D-PHexomutase_C"/>
</dbReference>
<evidence type="ECO:0000256" key="6">
    <source>
        <dbReference type="ARBA" id="ARBA00023235"/>
    </source>
</evidence>
<dbReference type="Pfam" id="PF02878">
    <property type="entry name" value="PGM_PMM_I"/>
    <property type="match status" value="1"/>
</dbReference>
<dbReference type="PANTHER" id="PTHR43771:SF2">
    <property type="entry name" value="PHOSPHOMANNOMUTASE_PHOSPHOGLUCOMUTASE"/>
    <property type="match status" value="1"/>
</dbReference>
<gene>
    <name evidence="12" type="ORF">CRV07_01200</name>
</gene>
<evidence type="ECO:0000256" key="5">
    <source>
        <dbReference type="ARBA" id="ARBA00022842"/>
    </source>
</evidence>
<dbReference type="InterPro" id="IPR005846">
    <property type="entry name" value="A-D-PHexomutase_a/b/a-III"/>
</dbReference>
<dbReference type="RefSeq" id="WP_129086016.1">
    <property type="nucleotide sequence ID" value="NZ_CP053836.1"/>
</dbReference>
<dbReference type="InterPro" id="IPR016066">
    <property type="entry name" value="A-D-PHexomutase_CS"/>
</dbReference>
<keyword evidence="13" id="KW-1185">Reference proteome</keyword>
<dbReference type="GO" id="GO:0005975">
    <property type="term" value="P:carbohydrate metabolic process"/>
    <property type="evidence" value="ECO:0007669"/>
    <property type="project" value="InterPro"/>
</dbReference>
<dbReference type="SUPFAM" id="SSF55957">
    <property type="entry name" value="Phosphoglucomutase, C-terminal domain"/>
    <property type="match status" value="1"/>
</dbReference>
<dbReference type="InterPro" id="IPR016055">
    <property type="entry name" value="A-D-PHexomutase_a/b/a-I/II/III"/>
</dbReference>
<keyword evidence="5 7" id="KW-0460">Magnesium</keyword>
<dbReference type="Gene3D" id="3.40.120.10">
    <property type="entry name" value="Alpha-D-Glucose-1,6-Bisphosphate, subunit A, domain 3"/>
    <property type="match status" value="3"/>
</dbReference>
<evidence type="ECO:0000313" key="12">
    <source>
        <dbReference type="EMBL" id="RXK08449.1"/>
    </source>
</evidence>
<keyword evidence="4 7" id="KW-0479">Metal-binding</keyword>
<dbReference type="Pfam" id="PF00408">
    <property type="entry name" value="PGM_PMM_IV"/>
    <property type="match status" value="1"/>
</dbReference>
<feature type="domain" description="Alpha-D-phosphohexomutase alpha/beta/alpha" evidence="11">
    <location>
        <begin position="265"/>
        <end position="368"/>
    </location>
</feature>
<accession>A0A4Q1APB8</accession>
<dbReference type="AlphaFoldDB" id="A0A4Q1APB8"/>
<dbReference type="CDD" id="cd03089">
    <property type="entry name" value="PMM_PGM"/>
    <property type="match status" value="1"/>
</dbReference>
<organism evidence="12 13">
    <name type="scientific">Halarcobacter ebronensis</name>
    <dbReference type="NCBI Taxonomy" id="1462615"/>
    <lineage>
        <taxon>Bacteria</taxon>
        <taxon>Pseudomonadati</taxon>
        <taxon>Campylobacterota</taxon>
        <taxon>Epsilonproteobacteria</taxon>
        <taxon>Campylobacterales</taxon>
        <taxon>Arcobacteraceae</taxon>
        <taxon>Halarcobacter</taxon>
    </lineage>
</organism>
<comment type="caution">
    <text evidence="12">The sequence shown here is derived from an EMBL/GenBank/DDBJ whole genome shotgun (WGS) entry which is preliminary data.</text>
</comment>
<evidence type="ECO:0000259" key="11">
    <source>
        <dbReference type="Pfam" id="PF02880"/>
    </source>
</evidence>
<evidence type="ECO:0000256" key="2">
    <source>
        <dbReference type="ARBA" id="ARBA00010231"/>
    </source>
</evidence>
<dbReference type="GO" id="GO:0016868">
    <property type="term" value="F:intramolecular phosphotransferase activity"/>
    <property type="evidence" value="ECO:0007669"/>
    <property type="project" value="InterPro"/>
</dbReference>
<dbReference type="Pfam" id="PF02880">
    <property type="entry name" value="PGM_PMM_III"/>
    <property type="match status" value="1"/>
</dbReference>
<evidence type="ECO:0000313" key="13">
    <source>
        <dbReference type="Proteomes" id="UP000289758"/>
    </source>
</evidence>
<sequence>MINSTIFREYDIRGIVDSQLDEYTVKLIGYYFGKKVFSKYGLNSYIAVGYDAREHSTKLFSYLSSGLNKAKCQVLNMGMVATGINYFSNYQDFDIEGNKIQPCASIMITGSHNPKEYNGFKITLDKKPFFAQDIYNLRDEILNSFEMAIEDNLKTFDIDVKSLYINYMVKEFQHLKNLSDSFVIDCGNGVADTVLTQILDKLNLNYKGLYCKPDGTFPNHHPDPSEEKNLKDLKNALQDNFNYGFAYDGDADRVAFLTKKYNIKGDLLAILFAKKIKNPKVVGEVKCSQIMYDEINKVGKAIMYKAGHSNLKMKLKESNADFAVEVSGHIFFNDRFFGFDDGIYATFRILELIKDKMDIDKQIDSLPKIYSTEETKIKTTEEEKFVLMEKFKKLLKSPPKDFPKIVELIDIDGVRIVFEKGWALVRASNTTPILVTRFESSDLSLTKEYENKINNLIKVAKDEINNTTN</sequence>
<feature type="domain" description="Alpha-D-phosphohexomutase C-terminal" evidence="8">
    <location>
        <begin position="374"/>
        <end position="454"/>
    </location>
</feature>
<evidence type="ECO:0000259" key="8">
    <source>
        <dbReference type="Pfam" id="PF00408"/>
    </source>
</evidence>
<evidence type="ECO:0000256" key="7">
    <source>
        <dbReference type="RuleBase" id="RU004326"/>
    </source>
</evidence>
<dbReference type="GO" id="GO:0000287">
    <property type="term" value="F:magnesium ion binding"/>
    <property type="evidence" value="ECO:0007669"/>
    <property type="project" value="InterPro"/>
</dbReference>
<evidence type="ECO:0000259" key="10">
    <source>
        <dbReference type="Pfam" id="PF02879"/>
    </source>
</evidence>
<keyword evidence="6" id="KW-0413">Isomerase</keyword>
<dbReference type="EMBL" id="PDKK01000001">
    <property type="protein sequence ID" value="RXK08449.1"/>
    <property type="molecule type" value="Genomic_DNA"/>
</dbReference>
<dbReference type="InterPro" id="IPR005844">
    <property type="entry name" value="A-D-PHexomutase_a/b/a-I"/>
</dbReference>
<feature type="domain" description="Alpha-D-phosphohexomutase alpha/beta/alpha" evidence="10">
    <location>
        <begin position="164"/>
        <end position="259"/>
    </location>
</feature>
<dbReference type="PRINTS" id="PR00509">
    <property type="entry name" value="PGMPMM"/>
</dbReference>
<feature type="domain" description="Alpha-D-phosphohexomutase alpha/beta/alpha" evidence="9">
    <location>
        <begin position="6"/>
        <end position="126"/>
    </location>
</feature>
<comment type="cofactor">
    <cofactor evidence="1">
        <name>Mg(2+)</name>
        <dbReference type="ChEBI" id="CHEBI:18420"/>
    </cofactor>
</comment>
<proteinExistence type="inferred from homology"/>
<protein>
    <submittedName>
        <fullName evidence="12">Phospho-sugar mutase</fullName>
    </submittedName>
</protein>
<comment type="similarity">
    <text evidence="2 7">Belongs to the phosphohexose mutase family.</text>
</comment>
<evidence type="ECO:0000256" key="4">
    <source>
        <dbReference type="ARBA" id="ARBA00022723"/>
    </source>
</evidence>
<dbReference type="SUPFAM" id="SSF53738">
    <property type="entry name" value="Phosphoglucomutase, first 3 domains"/>
    <property type="match status" value="3"/>
</dbReference>
<dbReference type="InterPro" id="IPR005845">
    <property type="entry name" value="A-D-PHexomutase_a/b/a-II"/>
</dbReference>
<dbReference type="InterPro" id="IPR005841">
    <property type="entry name" value="Alpha-D-phosphohexomutase_SF"/>
</dbReference>
<evidence type="ECO:0000256" key="3">
    <source>
        <dbReference type="ARBA" id="ARBA00022553"/>
    </source>
</evidence>
<reference evidence="12 13" key="1">
    <citation type="submission" date="2017-10" db="EMBL/GenBank/DDBJ databases">
        <title>Genomics of the genus Arcobacter.</title>
        <authorList>
            <person name="Perez-Cataluna A."/>
            <person name="Figueras M.J."/>
        </authorList>
    </citation>
    <scope>NUCLEOTIDE SEQUENCE [LARGE SCALE GENOMIC DNA]</scope>
    <source>
        <strain evidence="12 13">CECT 8441</strain>
    </source>
</reference>